<sequence>MGVDTNVSNIAAPMTTAANYPVQSQQIYSNVNGSGCGTYIPYYYNASAAQNITNIAASVTTTANYPVQSQQIYSNVNGNGYDSYVPTYYNAPAAHITTNFATTMQNATSRQGNVQMNRYSVSMSISYNTSQYQYTASGQSSTAMTNYPQSVVHPFVASAAARTSFSQDKKKKSKLTQTYT</sequence>
<gene>
    <name evidence="1" type="ORF">X798_06600</name>
</gene>
<dbReference type="Proteomes" id="UP000242913">
    <property type="component" value="Unassembled WGS sequence"/>
</dbReference>
<protein>
    <submittedName>
        <fullName evidence="1">Uncharacterized protein</fullName>
    </submittedName>
</protein>
<dbReference type="AlphaFoldDB" id="A0A238BMG7"/>
<dbReference type="OrthoDB" id="10503272at2759"/>
<organism evidence="1 2">
    <name type="scientific">Onchocerca flexuosa</name>
    <dbReference type="NCBI Taxonomy" id="387005"/>
    <lineage>
        <taxon>Eukaryota</taxon>
        <taxon>Metazoa</taxon>
        <taxon>Ecdysozoa</taxon>
        <taxon>Nematoda</taxon>
        <taxon>Chromadorea</taxon>
        <taxon>Rhabditida</taxon>
        <taxon>Spirurina</taxon>
        <taxon>Spiruromorpha</taxon>
        <taxon>Filarioidea</taxon>
        <taxon>Onchocercidae</taxon>
        <taxon>Onchocerca</taxon>
    </lineage>
</organism>
<evidence type="ECO:0000313" key="1">
    <source>
        <dbReference type="EMBL" id="OZC06413.1"/>
    </source>
</evidence>
<reference evidence="1 2" key="1">
    <citation type="submission" date="2015-12" db="EMBL/GenBank/DDBJ databases">
        <title>Draft genome of the nematode, Onchocerca flexuosa.</title>
        <authorList>
            <person name="Mitreva M."/>
        </authorList>
    </citation>
    <scope>NUCLEOTIDE SEQUENCE [LARGE SCALE GENOMIC DNA]</scope>
    <source>
        <strain evidence="1">Red Deer</strain>
    </source>
</reference>
<proteinExistence type="predicted"/>
<accession>A0A238BMG7</accession>
<name>A0A238BMG7_9BILA</name>
<dbReference type="EMBL" id="KZ270117">
    <property type="protein sequence ID" value="OZC06413.1"/>
    <property type="molecule type" value="Genomic_DNA"/>
</dbReference>
<keyword evidence="2" id="KW-1185">Reference proteome</keyword>
<evidence type="ECO:0000313" key="2">
    <source>
        <dbReference type="Proteomes" id="UP000242913"/>
    </source>
</evidence>